<protein>
    <recommendedName>
        <fullName evidence="3">FBD domain-containing protein</fullName>
    </recommendedName>
</protein>
<evidence type="ECO:0000313" key="1">
    <source>
        <dbReference type="EMBL" id="TVU14065.1"/>
    </source>
</evidence>
<comment type="caution">
    <text evidence="1">The sequence shown here is derived from an EMBL/GenBank/DDBJ whole genome shotgun (WGS) entry which is preliminary data.</text>
</comment>
<keyword evidence="2" id="KW-1185">Reference proteome</keyword>
<accession>A0A5J9TS19</accession>
<dbReference type="AlphaFoldDB" id="A0A5J9TS19"/>
<name>A0A5J9TS19_9POAL</name>
<gene>
    <name evidence="1" type="ORF">EJB05_37511</name>
</gene>
<sequence length="226" mass="26044">MPTNLQHLDISFCTTRWCYNPPSSREEAPPPPHVVFWESVGSFGRLRFLKLKLLDINDIAVNPDHEGKFQKEFPCLKFLEVKGSYEVDKRGAAVALANFLYCCPAMQELRLKFKIHGELYALPKGIHLSEERRAQVNLEKSTQLLKRLKSETSTSACYSVDDVDRSCDDVGLLALQACSFPCLESHLRKVRLKFEFEDFDSWAVEEEKDKGEEGRRPPRLIYKIFI</sequence>
<feature type="non-terminal residue" evidence="1">
    <location>
        <position position="1"/>
    </location>
</feature>
<dbReference type="OrthoDB" id="679495at2759"/>
<evidence type="ECO:0000313" key="2">
    <source>
        <dbReference type="Proteomes" id="UP000324897"/>
    </source>
</evidence>
<proteinExistence type="predicted"/>
<evidence type="ECO:0008006" key="3">
    <source>
        <dbReference type="Google" id="ProtNLM"/>
    </source>
</evidence>
<organism evidence="1 2">
    <name type="scientific">Eragrostis curvula</name>
    <name type="common">weeping love grass</name>
    <dbReference type="NCBI Taxonomy" id="38414"/>
    <lineage>
        <taxon>Eukaryota</taxon>
        <taxon>Viridiplantae</taxon>
        <taxon>Streptophyta</taxon>
        <taxon>Embryophyta</taxon>
        <taxon>Tracheophyta</taxon>
        <taxon>Spermatophyta</taxon>
        <taxon>Magnoliopsida</taxon>
        <taxon>Liliopsida</taxon>
        <taxon>Poales</taxon>
        <taxon>Poaceae</taxon>
        <taxon>PACMAD clade</taxon>
        <taxon>Chloridoideae</taxon>
        <taxon>Eragrostideae</taxon>
        <taxon>Eragrostidinae</taxon>
        <taxon>Eragrostis</taxon>
    </lineage>
</organism>
<dbReference type="Gramene" id="TVU14065">
    <property type="protein sequence ID" value="TVU14065"/>
    <property type="gene ID" value="EJB05_37511"/>
</dbReference>
<dbReference type="EMBL" id="RWGY01000031">
    <property type="protein sequence ID" value="TVU14065.1"/>
    <property type="molecule type" value="Genomic_DNA"/>
</dbReference>
<dbReference type="Proteomes" id="UP000324897">
    <property type="component" value="Unassembled WGS sequence"/>
</dbReference>
<reference evidence="1 2" key="1">
    <citation type="journal article" date="2019" name="Sci. Rep.">
        <title>A high-quality genome of Eragrostis curvula grass provides insights into Poaceae evolution and supports new strategies to enhance forage quality.</title>
        <authorList>
            <person name="Carballo J."/>
            <person name="Santos B.A.C.M."/>
            <person name="Zappacosta D."/>
            <person name="Garbus I."/>
            <person name="Selva J.P."/>
            <person name="Gallo C.A."/>
            <person name="Diaz A."/>
            <person name="Albertini E."/>
            <person name="Caccamo M."/>
            <person name="Echenique V."/>
        </authorList>
    </citation>
    <scope>NUCLEOTIDE SEQUENCE [LARGE SCALE GENOMIC DNA]</scope>
    <source>
        <strain evidence="2">cv. Victoria</strain>
        <tissue evidence="1">Leaf</tissue>
    </source>
</reference>